<dbReference type="SUPFAM" id="SSF48317">
    <property type="entry name" value="Acid phosphatase/Vanadium-dependent haloperoxidase"/>
    <property type="match status" value="1"/>
</dbReference>
<dbReference type="RefSeq" id="WP_076340767.1">
    <property type="nucleotide sequence ID" value="NZ_CAPDDE010000002.1"/>
</dbReference>
<feature type="transmembrane region" description="Helical" evidence="1">
    <location>
        <begin position="51"/>
        <end position="73"/>
    </location>
</feature>
<name>A0A1U7NPC7_9FIRM</name>
<accession>A0A1U7NPC7</accession>
<keyword evidence="1" id="KW-1133">Transmembrane helix</keyword>
<feature type="transmembrane region" description="Helical" evidence="1">
    <location>
        <begin position="146"/>
        <end position="164"/>
    </location>
</feature>
<feature type="transmembrane region" description="Helical" evidence="1">
    <location>
        <begin position="93"/>
        <end position="113"/>
    </location>
</feature>
<evidence type="ECO:0000259" key="2">
    <source>
        <dbReference type="SMART" id="SM00014"/>
    </source>
</evidence>
<feature type="domain" description="Phosphatidic acid phosphatase type 2/haloperoxidase" evidence="2">
    <location>
        <begin position="50"/>
        <end position="161"/>
    </location>
</feature>
<dbReference type="Proteomes" id="UP000186705">
    <property type="component" value="Unassembled WGS sequence"/>
</dbReference>
<keyword evidence="1" id="KW-0812">Transmembrane</keyword>
<evidence type="ECO:0000313" key="3">
    <source>
        <dbReference type="EMBL" id="OLU47486.1"/>
    </source>
</evidence>
<protein>
    <recommendedName>
        <fullName evidence="2">Phosphatidic acid phosphatase type 2/haloperoxidase domain-containing protein</fullName>
    </recommendedName>
</protein>
<dbReference type="InterPro" id="IPR000326">
    <property type="entry name" value="PAP2/HPO"/>
</dbReference>
<evidence type="ECO:0000313" key="4">
    <source>
        <dbReference type="Proteomes" id="UP000186705"/>
    </source>
</evidence>
<dbReference type="AlphaFoldDB" id="A0A1U7NPC7"/>
<gene>
    <name evidence="3" type="ORF">BO225_02785</name>
</gene>
<evidence type="ECO:0000256" key="1">
    <source>
        <dbReference type="SAM" id="Phobius"/>
    </source>
</evidence>
<sequence>MSLDGQILYWIQENLRSSWMNEIMQAISDSVWLLPVFLLVLCGFKKTRKIGISLFVSYLVCFLLNSYGIKPFFSRIRPFMQYDVLHLIGPVPGGSSFPSSHTAAAFSVFWMLVWQKKKGWIWAGLMYGLLVGFSRMYLGAHYPTDILGGIVSAAIGSYLAYFCIKKEKWFNISHRSQE</sequence>
<keyword evidence="1" id="KW-0472">Membrane</keyword>
<dbReference type="STRING" id="1862672.BO225_02785"/>
<dbReference type="Pfam" id="PF01569">
    <property type="entry name" value="PAP2"/>
    <property type="match status" value="1"/>
</dbReference>
<dbReference type="OrthoDB" id="9789113at2"/>
<dbReference type="SMART" id="SM00014">
    <property type="entry name" value="acidPPc"/>
    <property type="match status" value="1"/>
</dbReference>
<dbReference type="InterPro" id="IPR036938">
    <property type="entry name" value="PAP2/HPO_sf"/>
</dbReference>
<feature type="transmembrane region" description="Helical" evidence="1">
    <location>
        <begin position="23"/>
        <end position="44"/>
    </location>
</feature>
<dbReference type="Gene3D" id="1.20.144.10">
    <property type="entry name" value="Phosphatidic acid phosphatase type 2/haloperoxidase"/>
    <property type="match status" value="1"/>
</dbReference>
<dbReference type="PANTHER" id="PTHR14969:SF13">
    <property type="entry name" value="AT30094P"/>
    <property type="match status" value="1"/>
</dbReference>
<organism evidence="3 4">
    <name type="scientific">Dubosiella newyorkensis</name>
    <dbReference type="NCBI Taxonomy" id="1862672"/>
    <lineage>
        <taxon>Bacteria</taxon>
        <taxon>Bacillati</taxon>
        <taxon>Bacillota</taxon>
        <taxon>Erysipelotrichia</taxon>
        <taxon>Erysipelotrichales</taxon>
        <taxon>Erysipelotrichaceae</taxon>
        <taxon>Dubosiella</taxon>
    </lineage>
</organism>
<dbReference type="PANTHER" id="PTHR14969">
    <property type="entry name" value="SPHINGOSINE-1-PHOSPHATE PHOSPHOHYDROLASE"/>
    <property type="match status" value="1"/>
</dbReference>
<dbReference type="GeneID" id="78274873"/>
<keyword evidence="4" id="KW-1185">Reference proteome</keyword>
<reference evidence="3 4" key="1">
    <citation type="submission" date="2016-11" db="EMBL/GenBank/DDBJ databases">
        <title>Description of two novel members of the family Erysipelotrichaceae: Ileibacterium lipovorans gen. nov., sp. nov. and Dubosiella newyorkensis, gen. nov., sp. nov.</title>
        <authorList>
            <person name="Cox L.M."/>
            <person name="Sohn J."/>
            <person name="Tyrrell K.L."/>
            <person name="Citron D.M."/>
            <person name="Lawson P.A."/>
            <person name="Patel N.B."/>
            <person name="Iizumi T."/>
            <person name="Perez-Perez G.I."/>
            <person name="Goldstein E.J."/>
            <person name="Blaser M.J."/>
        </authorList>
    </citation>
    <scope>NUCLEOTIDE SEQUENCE [LARGE SCALE GENOMIC DNA]</scope>
    <source>
        <strain evidence="3 4">NYU-BL-A4</strain>
    </source>
</reference>
<comment type="caution">
    <text evidence="3">The sequence shown here is derived from an EMBL/GenBank/DDBJ whole genome shotgun (WGS) entry which is preliminary data.</text>
</comment>
<feature type="transmembrane region" description="Helical" evidence="1">
    <location>
        <begin position="120"/>
        <end position="140"/>
    </location>
</feature>
<proteinExistence type="predicted"/>
<dbReference type="EMBL" id="MPKA01000047">
    <property type="protein sequence ID" value="OLU47486.1"/>
    <property type="molecule type" value="Genomic_DNA"/>
</dbReference>